<keyword evidence="1" id="KW-0472">Membrane</keyword>
<keyword evidence="1" id="KW-1133">Transmembrane helix</keyword>
<feature type="transmembrane region" description="Helical" evidence="1">
    <location>
        <begin position="43"/>
        <end position="67"/>
    </location>
</feature>
<dbReference type="EMBL" id="ML119154">
    <property type="protein sequence ID" value="RPB09193.1"/>
    <property type="molecule type" value="Genomic_DNA"/>
</dbReference>
<name>A0A3N4KF86_9PEZI</name>
<dbReference type="Proteomes" id="UP000277580">
    <property type="component" value="Unassembled WGS sequence"/>
</dbReference>
<evidence type="ECO:0000256" key="1">
    <source>
        <dbReference type="SAM" id="Phobius"/>
    </source>
</evidence>
<evidence type="ECO:0000313" key="2">
    <source>
        <dbReference type="EMBL" id="RPB09193.1"/>
    </source>
</evidence>
<keyword evidence="1" id="KW-0812">Transmembrane</keyword>
<keyword evidence="3" id="KW-1185">Reference proteome</keyword>
<organism evidence="2 3">
    <name type="scientific">Morchella conica CCBAS932</name>
    <dbReference type="NCBI Taxonomy" id="1392247"/>
    <lineage>
        <taxon>Eukaryota</taxon>
        <taxon>Fungi</taxon>
        <taxon>Dikarya</taxon>
        <taxon>Ascomycota</taxon>
        <taxon>Pezizomycotina</taxon>
        <taxon>Pezizomycetes</taxon>
        <taxon>Pezizales</taxon>
        <taxon>Morchellaceae</taxon>
        <taxon>Morchella</taxon>
    </lineage>
</organism>
<dbReference type="InParanoid" id="A0A3N4KF86"/>
<protein>
    <submittedName>
        <fullName evidence="2">Uncharacterized protein</fullName>
    </submittedName>
</protein>
<evidence type="ECO:0000313" key="3">
    <source>
        <dbReference type="Proteomes" id="UP000277580"/>
    </source>
</evidence>
<gene>
    <name evidence="2" type="ORF">P167DRAFT_320739</name>
</gene>
<dbReference type="AlphaFoldDB" id="A0A3N4KF86"/>
<accession>A0A3N4KF86</accession>
<reference evidence="2 3" key="1">
    <citation type="journal article" date="2018" name="Nat. Ecol. Evol.">
        <title>Pezizomycetes genomes reveal the molecular basis of ectomycorrhizal truffle lifestyle.</title>
        <authorList>
            <person name="Murat C."/>
            <person name="Payen T."/>
            <person name="Noel B."/>
            <person name="Kuo A."/>
            <person name="Morin E."/>
            <person name="Chen J."/>
            <person name="Kohler A."/>
            <person name="Krizsan K."/>
            <person name="Balestrini R."/>
            <person name="Da Silva C."/>
            <person name="Montanini B."/>
            <person name="Hainaut M."/>
            <person name="Levati E."/>
            <person name="Barry K.W."/>
            <person name="Belfiori B."/>
            <person name="Cichocki N."/>
            <person name="Clum A."/>
            <person name="Dockter R.B."/>
            <person name="Fauchery L."/>
            <person name="Guy J."/>
            <person name="Iotti M."/>
            <person name="Le Tacon F."/>
            <person name="Lindquist E.A."/>
            <person name="Lipzen A."/>
            <person name="Malagnac F."/>
            <person name="Mello A."/>
            <person name="Molinier V."/>
            <person name="Miyauchi S."/>
            <person name="Poulain J."/>
            <person name="Riccioni C."/>
            <person name="Rubini A."/>
            <person name="Sitrit Y."/>
            <person name="Splivallo R."/>
            <person name="Traeger S."/>
            <person name="Wang M."/>
            <person name="Zifcakova L."/>
            <person name="Wipf D."/>
            <person name="Zambonelli A."/>
            <person name="Paolocci F."/>
            <person name="Nowrousian M."/>
            <person name="Ottonello S."/>
            <person name="Baldrian P."/>
            <person name="Spatafora J.W."/>
            <person name="Henrissat B."/>
            <person name="Nagy L.G."/>
            <person name="Aury J.M."/>
            <person name="Wincker P."/>
            <person name="Grigoriev I.V."/>
            <person name="Bonfante P."/>
            <person name="Martin F.M."/>
        </authorList>
    </citation>
    <scope>NUCLEOTIDE SEQUENCE [LARGE SCALE GENOMIC DNA]</scope>
    <source>
        <strain evidence="2 3">CCBAS932</strain>
    </source>
</reference>
<proteinExistence type="predicted"/>
<sequence>MVCHSIIGIHSCPTPGFPDDVELGRDKISESTPMNFLNLSCRYFSLNLTSIPVTVISIAVIVMSTLVRFMTTISGYVGTEFGTLIRRIPL</sequence>